<dbReference type="PANTHER" id="PTHR43478">
    <property type="entry name" value="NA+/H+ ANTIPORTER-RELATED"/>
    <property type="match status" value="1"/>
</dbReference>
<feature type="transmembrane region" description="Helical" evidence="6">
    <location>
        <begin position="103"/>
        <end position="127"/>
    </location>
</feature>
<feature type="transmembrane region" description="Helical" evidence="6">
    <location>
        <begin position="334"/>
        <end position="351"/>
    </location>
</feature>
<sequence length="552" mass="59310">MYGRRSGKKILNLTIMAALSLLVMTGIAWATEGEAKPDFGILSLLPPLIAIGLCIFTKEVIPSLFIGAWFAGTMVAGWNPILGFGKAVGLVADNLGDPWGARIVLTSLVMGGLVGIMQIGGGIEAIVRWITKKIQSVRGAMLVTELAGFIIFFEDYVNSLVVGTTMSPITDRYRISKEKLSYIVDSTSAPIACIAGISSWVAYMVGQIGTQFNALEIGYSPYLAYLRSIPYVFYNIIALVLLTFVIFSQRDMGPMLHAERRARQTGKVLREGAKPLIVTSHANFEPSEETPRRVINFLVPLGFMVGLIFLMLVVTGGWPSVSLATAIGEGDSSQALVLGSFGSVFLTLVFFRAQKLATWNRLFAGFMQGMNSIFFGTLILIFAWAIGAAIKEVGTAQYIVRIAGNVLSPAWIPLLTFFTGAIISFCTGTSYGTMGVLMPIVIPLVYNVTAVHDAGFIEILLPTIGAVFAGAVWGDHCSPISDTTIMSSMFSGADHVDHVNSQMPYAFVAAAGAVAGYVFIGFGLPVLFSLILGAITTCLLFYFVSQPIEVRA</sequence>
<feature type="transmembrane region" description="Helical" evidence="6">
    <location>
        <begin position="182"/>
        <end position="205"/>
    </location>
</feature>
<feature type="transmembrane region" description="Helical" evidence="6">
    <location>
        <begin position="40"/>
        <end position="57"/>
    </location>
</feature>
<keyword evidence="3 6" id="KW-0812">Transmembrane</keyword>
<feature type="transmembrane region" description="Helical" evidence="6">
    <location>
        <begin position="225"/>
        <end position="247"/>
    </location>
</feature>
<protein>
    <submittedName>
        <fullName evidence="8">Na+/H+ antiporter NhaC-like protein</fullName>
    </submittedName>
</protein>
<dbReference type="RefSeq" id="WP_013047641.1">
    <property type="nucleotide sequence ID" value="NC_014011.1"/>
</dbReference>
<feature type="transmembrane region" description="Helical" evidence="6">
    <location>
        <begin position="64"/>
        <end position="83"/>
    </location>
</feature>
<dbReference type="Proteomes" id="UP000002366">
    <property type="component" value="Chromosome"/>
</dbReference>
<keyword evidence="2" id="KW-1003">Cell membrane</keyword>
<feature type="transmembrane region" description="Helical" evidence="6">
    <location>
        <begin position="526"/>
        <end position="544"/>
    </location>
</feature>
<evidence type="ECO:0000313" key="8">
    <source>
        <dbReference type="EMBL" id="ADE56375.1"/>
    </source>
</evidence>
<comment type="subcellular location">
    <subcellularLocation>
        <location evidence="1">Cell membrane</location>
        <topology evidence="1">Multi-pass membrane protein</topology>
    </subcellularLocation>
</comment>
<dbReference type="InterPro" id="IPR018461">
    <property type="entry name" value="Na/H_Antiport_NhaC-like_C"/>
</dbReference>
<accession>D5ECU3</accession>
<gene>
    <name evidence="8" type="ordered locus">Amico_0229</name>
</gene>
<feature type="transmembrane region" description="Helical" evidence="6">
    <location>
        <begin position="503"/>
        <end position="520"/>
    </location>
</feature>
<reference evidence="8 9" key="1">
    <citation type="journal article" date="2010" name="Stand. Genomic Sci.">
        <title>Complete genome sequence of Aminobacterium colombiense type strain (ALA-1).</title>
        <authorList>
            <person name="Chertkov O."/>
            <person name="Sikorski J."/>
            <person name="Brambilla E."/>
            <person name="Lapidus A."/>
            <person name="Copeland A."/>
            <person name="Glavina Del Rio T."/>
            <person name="Nolan M."/>
            <person name="Lucas S."/>
            <person name="Tice H."/>
            <person name="Cheng J.F."/>
            <person name="Han C."/>
            <person name="Detter J.C."/>
            <person name="Bruce D."/>
            <person name="Tapia R."/>
            <person name="Goodwin L."/>
            <person name="Pitluck S."/>
            <person name="Liolios K."/>
            <person name="Ivanova N."/>
            <person name="Mavromatis K."/>
            <person name="Ovchinnikova G."/>
            <person name="Pati A."/>
            <person name="Chen A."/>
            <person name="Palaniappan K."/>
            <person name="Land M."/>
            <person name="Hauser L."/>
            <person name="Chang Y.J."/>
            <person name="Jeffries C.D."/>
            <person name="Spring S."/>
            <person name="Rohde M."/>
            <person name="Goker M."/>
            <person name="Bristow J."/>
            <person name="Eisen J.A."/>
            <person name="Markowitz V."/>
            <person name="Hugenholtz P."/>
            <person name="Kyrpides N.C."/>
            <person name="Klenk H.P."/>
        </authorList>
    </citation>
    <scope>NUCLEOTIDE SEQUENCE [LARGE SCALE GENOMIC DNA]</scope>
    <source>
        <strain evidence="9">DSM 12261 / ALA-1</strain>
    </source>
</reference>
<evidence type="ECO:0000256" key="4">
    <source>
        <dbReference type="ARBA" id="ARBA00022989"/>
    </source>
</evidence>
<dbReference type="GO" id="GO:0005886">
    <property type="term" value="C:plasma membrane"/>
    <property type="evidence" value="ECO:0007669"/>
    <property type="project" value="UniProtKB-SubCell"/>
</dbReference>
<evidence type="ECO:0000256" key="2">
    <source>
        <dbReference type="ARBA" id="ARBA00022475"/>
    </source>
</evidence>
<keyword evidence="4 6" id="KW-1133">Transmembrane helix</keyword>
<feature type="transmembrane region" description="Helical" evidence="6">
    <location>
        <begin position="372"/>
        <end position="390"/>
    </location>
</feature>
<dbReference type="AlphaFoldDB" id="D5ECU3"/>
<evidence type="ECO:0000259" key="7">
    <source>
        <dbReference type="Pfam" id="PF03553"/>
    </source>
</evidence>
<evidence type="ECO:0000256" key="1">
    <source>
        <dbReference type="ARBA" id="ARBA00004651"/>
    </source>
</evidence>
<organism evidence="8 9">
    <name type="scientific">Aminobacterium colombiense (strain DSM 12261 / ALA-1)</name>
    <dbReference type="NCBI Taxonomy" id="572547"/>
    <lineage>
        <taxon>Bacteria</taxon>
        <taxon>Thermotogati</taxon>
        <taxon>Synergistota</taxon>
        <taxon>Synergistia</taxon>
        <taxon>Synergistales</taxon>
        <taxon>Aminobacteriaceae</taxon>
        <taxon>Aminobacterium</taxon>
    </lineage>
</organism>
<evidence type="ECO:0000256" key="6">
    <source>
        <dbReference type="SAM" id="Phobius"/>
    </source>
</evidence>
<dbReference type="Pfam" id="PF03553">
    <property type="entry name" value="Na_H_antiporter"/>
    <property type="match status" value="1"/>
</dbReference>
<keyword evidence="5 6" id="KW-0472">Membrane</keyword>
<evidence type="ECO:0000313" key="9">
    <source>
        <dbReference type="Proteomes" id="UP000002366"/>
    </source>
</evidence>
<feature type="domain" description="Na+/H+ antiporter NhaC-like C-terminal" evidence="7">
    <location>
        <begin position="193"/>
        <end position="522"/>
    </location>
</feature>
<dbReference type="KEGG" id="aco:Amico_0229"/>
<dbReference type="STRING" id="572547.Amico_0229"/>
<name>D5ECU3_AMICL</name>
<feature type="transmembrane region" description="Helical" evidence="6">
    <location>
        <begin position="410"/>
        <end position="431"/>
    </location>
</feature>
<dbReference type="OrthoDB" id="9762978at2"/>
<dbReference type="HOGENOM" id="CLU_018751_2_0_0"/>
<feature type="transmembrane region" description="Helical" evidence="6">
    <location>
        <begin position="294"/>
        <end position="314"/>
    </location>
</feature>
<proteinExistence type="predicted"/>
<dbReference type="PANTHER" id="PTHR43478:SF1">
    <property type="entry name" value="NA+_H+ ANTIPORTER NHAC-LIKE C-TERMINAL DOMAIN-CONTAINING PROTEIN"/>
    <property type="match status" value="1"/>
</dbReference>
<dbReference type="eggNOG" id="COG1757">
    <property type="taxonomic scope" value="Bacteria"/>
</dbReference>
<dbReference type="EMBL" id="CP001997">
    <property type="protein sequence ID" value="ADE56375.1"/>
    <property type="molecule type" value="Genomic_DNA"/>
</dbReference>
<evidence type="ECO:0000256" key="5">
    <source>
        <dbReference type="ARBA" id="ARBA00023136"/>
    </source>
</evidence>
<evidence type="ECO:0000256" key="3">
    <source>
        <dbReference type="ARBA" id="ARBA00022692"/>
    </source>
</evidence>
<keyword evidence="9" id="KW-1185">Reference proteome</keyword>